<name>A0ABQ7VU08_SOLTU</name>
<proteinExistence type="predicted"/>
<protein>
    <submittedName>
        <fullName evidence="2">Uncharacterized protein</fullName>
    </submittedName>
</protein>
<accession>A0ABQ7VU08</accession>
<evidence type="ECO:0000313" key="2">
    <source>
        <dbReference type="EMBL" id="KAH0772001.1"/>
    </source>
</evidence>
<dbReference type="EMBL" id="JAIVGD010000011">
    <property type="protein sequence ID" value="KAH0772001.1"/>
    <property type="molecule type" value="Genomic_DNA"/>
</dbReference>
<keyword evidence="3" id="KW-1185">Reference proteome</keyword>
<gene>
    <name evidence="2" type="ORF">KY290_015982</name>
</gene>
<dbReference type="Proteomes" id="UP000826656">
    <property type="component" value="Unassembled WGS sequence"/>
</dbReference>
<feature type="region of interest" description="Disordered" evidence="1">
    <location>
        <begin position="34"/>
        <end position="60"/>
    </location>
</feature>
<comment type="caution">
    <text evidence="2">The sequence shown here is derived from an EMBL/GenBank/DDBJ whole genome shotgun (WGS) entry which is preliminary data.</text>
</comment>
<evidence type="ECO:0000256" key="1">
    <source>
        <dbReference type="SAM" id="MobiDB-lite"/>
    </source>
</evidence>
<organism evidence="2 3">
    <name type="scientific">Solanum tuberosum</name>
    <name type="common">Potato</name>
    <dbReference type="NCBI Taxonomy" id="4113"/>
    <lineage>
        <taxon>Eukaryota</taxon>
        <taxon>Viridiplantae</taxon>
        <taxon>Streptophyta</taxon>
        <taxon>Embryophyta</taxon>
        <taxon>Tracheophyta</taxon>
        <taxon>Spermatophyta</taxon>
        <taxon>Magnoliopsida</taxon>
        <taxon>eudicotyledons</taxon>
        <taxon>Gunneridae</taxon>
        <taxon>Pentapetalae</taxon>
        <taxon>asterids</taxon>
        <taxon>lamiids</taxon>
        <taxon>Solanales</taxon>
        <taxon>Solanaceae</taxon>
        <taxon>Solanoideae</taxon>
        <taxon>Solaneae</taxon>
        <taxon>Solanum</taxon>
    </lineage>
</organism>
<sequence>MRDWRTPNPRRPTPRERLTRGCLTRGCLTRERLTRGIPNSLRTPDPTRGKCRACLEAPPS</sequence>
<reference evidence="2 3" key="1">
    <citation type="journal article" date="2021" name="bioRxiv">
        <title>Chromosome-scale and haplotype-resolved genome assembly of a tetraploid potato cultivar.</title>
        <authorList>
            <person name="Sun H."/>
            <person name="Jiao W.-B."/>
            <person name="Krause K."/>
            <person name="Campoy J.A."/>
            <person name="Goel M."/>
            <person name="Folz-Donahue K."/>
            <person name="Kukat C."/>
            <person name="Huettel B."/>
            <person name="Schneeberger K."/>
        </authorList>
    </citation>
    <scope>NUCLEOTIDE SEQUENCE [LARGE SCALE GENOMIC DNA]</scope>
    <source>
        <strain evidence="2">SolTubOtavaFocal</strain>
        <tissue evidence="2">Leaves</tissue>
    </source>
</reference>
<evidence type="ECO:0000313" key="3">
    <source>
        <dbReference type="Proteomes" id="UP000826656"/>
    </source>
</evidence>